<dbReference type="SUPFAM" id="SSF46785">
    <property type="entry name" value="Winged helix' DNA-binding domain"/>
    <property type="match status" value="1"/>
</dbReference>
<dbReference type="InterPro" id="IPR012318">
    <property type="entry name" value="HTH_CRP"/>
</dbReference>
<name>A0ABU8CVG3_9HYPH</name>
<gene>
    <name evidence="5" type="ORF">V8Q02_29940</name>
</gene>
<accession>A0ABU8CVG3</accession>
<dbReference type="Gene3D" id="2.60.120.10">
    <property type="entry name" value="Jelly Rolls"/>
    <property type="match status" value="1"/>
</dbReference>
<dbReference type="InterPro" id="IPR036390">
    <property type="entry name" value="WH_DNA-bd_sf"/>
</dbReference>
<dbReference type="Proteomes" id="UP001531129">
    <property type="component" value="Unassembled WGS sequence"/>
</dbReference>
<dbReference type="EMBL" id="JBAMYC010000022">
    <property type="protein sequence ID" value="MEI1252188.1"/>
    <property type="molecule type" value="Genomic_DNA"/>
</dbReference>
<organism evidence="5 6">
    <name type="scientific">Rhizobium aouanii</name>
    <dbReference type="NCBI Taxonomy" id="3118145"/>
    <lineage>
        <taxon>Bacteria</taxon>
        <taxon>Pseudomonadati</taxon>
        <taxon>Pseudomonadota</taxon>
        <taxon>Alphaproteobacteria</taxon>
        <taxon>Hyphomicrobiales</taxon>
        <taxon>Rhizobiaceae</taxon>
        <taxon>Rhizobium/Agrobacterium group</taxon>
        <taxon>Rhizobium</taxon>
    </lineage>
</organism>
<dbReference type="Pfam" id="PF13545">
    <property type="entry name" value="HTH_Crp_2"/>
    <property type="match status" value="1"/>
</dbReference>
<evidence type="ECO:0000256" key="3">
    <source>
        <dbReference type="ARBA" id="ARBA00023163"/>
    </source>
</evidence>
<evidence type="ECO:0000313" key="5">
    <source>
        <dbReference type="EMBL" id="MEI1252188.1"/>
    </source>
</evidence>
<feature type="domain" description="HTH crp-type" evidence="4">
    <location>
        <begin position="150"/>
        <end position="216"/>
    </location>
</feature>
<evidence type="ECO:0000256" key="2">
    <source>
        <dbReference type="ARBA" id="ARBA00023125"/>
    </source>
</evidence>
<dbReference type="SUPFAM" id="SSF51206">
    <property type="entry name" value="cAMP-binding domain-like"/>
    <property type="match status" value="1"/>
</dbReference>
<comment type="caution">
    <text evidence="5">The sequence shown here is derived from an EMBL/GenBank/DDBJ whole genome shotgun (WGS) entry which is preliminary data.</text>
</comment>
<dbReference type="Gene3D" id="1.10.10.10">
    <property type="entry name" value="Winged helix-like DNA-binding domain superfamily/Winged helix DNA-binding domain"/>
    <property type="match status" value="1"/>
</dbReference>
<dbReference type="InterPro" id="IPR018490">
    <property type="entry name" value="cNMP-bd_dom_sf"/>
</dbReference>
<reference evidence="5 6" key="1">
    <citation type="submission" date="2024-01" db="EMBL/GenBank/DDBJ databases">
        <title>Draft genome sequences of three bacterial strains isolated from Acacia saligna represent a potential new species within the genus Rhizobium.</title>
        <authorList>
            <person name="Tambong J.T."/>
            <person name="Mnasri B."/>
        </authorList>
    </citation>
    <scope>NUCLEOTIDE SEQUENCE [LARGE SCALE GENOMIC DNA]</scope>
    <source>
        <strain evidence="5 6">1AS12I</strain>
    </source>
</reference>
<dbReference type="InterPro" id="IPR014710">
    <property type="entry name" value="RmlC-like_jellyroll"/>
</dbReference>
<keyword evidence="1" id="KW-0805">Transcription regulation</keyword>
<keyword evidence="3" id="KW-0804">Transcription</keyword>
<dbReference type="RefSeq" id="WP_335915796.1">
    <property type="nucleotide sequence ID" value="NZ_JBAMYB010000021.1"/>
</dbReference>
<proteinExistence type="predicted"/>
<evidence type="ECO:0000259" key="4">
    <source>
        <dbReference type="Pfam" id="PF13545"/>
    </source>
</evidence>
<evidence type="ECO:0000256" key="1">
    <source>
        <dbReference type="ARBA" id="ARBA00023015"/>
    </source>
</evidence>
<keyword evidence="2" id="KW-0238">DNA-binding</keyword>
<dbReference type="InterPro" id="IPR036388">
    <property type="entry name" value="WH-like_DNA-bd_sf"/>
</dbReference>
<evidence type="ECO:0000313" key="6">
    <source>
        <dbReference type="Proteomes" id="UP001531129"/>
    </source>
</evidence>
<sequence>MPLDQAKIHNRLLKALPANCFAALSGQLELVDLPLGHVLVEPDALTGSVVFIERGLGSIVASSSDGKTVEVGHLGFEGMSGAHLLLKARRTPNKTFMQTPGSGLALSSDLLERFILQHREASDLLLRYVHSCALQLAHSALANARYNMPERLARWLLMCHDRIRVPDLPITHEFLSLMLGVRRSGVTDQLHIIEGLGIVKATRGNLRILSRAKLEDAAGGCYGIPEREYDRLVGPVQ</sequence>
<protein>
    <submittedName>
        <fullName evidence="5">Crp/Fnr family transcriptional regulator</fullName>
    </submittedName>
</protein>
<keyword evidence="6" id="KW-1185">Reference proteome</keyword>